<dbReference type="Proteomes" id="UP001057455">
    <property type="component" value="Unassembled WGS sequence"/>
</dbReference>
<comment type="caution">
    <text evidence="2">The sequence shown here is derived from an EMBL/GenBank/DDBJ whole genome shotgun (WGS) entry which is preliminary data.</text>
</comment>
<evidence type="ECO:0000256" key="1">
    <source>
        <dbReference type="SAM" id="Coils"/>
    </source>
</evidence>
<feature type="coiled-coil region" evidence="1">
    <location>
        <begin position="7"/>
        <end position="48"/>
    </location>
</feature>
<name>A0A9W5WTL2_BABOV</name>
<accession>A0A9W5WTL2</accession>
<organism evidence="2 3">
    <name type="scientific">Babesia ovis</name>
    <dbReference type="NCBI Taxonomy" id="5869"/>
    <lineage>
        <taxon>Eukaryota</taxon>
        <taxon>Sar</taxon>
        <taxon>Alveolata</taxon>
        <taxon>Apicomplexa</taxon>
        <taxon>Aconoidasida</taxon>
        <taxon>Piroplasmida</taxon>
        <taxon>Babesiidae</taxon>
        <taxon>Babesia</taxon>
    </lineage>
</organism>
<keyword evidence="1" id="KW-0175">Coiled coil</keyword>
<gene>
    <name evidence="2" type="ORF">BaOVIS_003990</name>
</gene>
<protein>
    <submittedName>
        <fullName evidence="2">WD G-beta repeat containing protein 65, putative</fullName>
    </submittedName>
</protein>
<dbReference type="OrthoDB" id="364904at2759"/>
<sequence>MAAAAERQALIKQHNKLKMELESINAEIRKVERANEYLRRQNTNMKQMLEGPGDNMTSCANSNNGYKTSMFVEALSHAAAAGEAATEELLKHTRNIADDLAKSMMLFHQDRKARENGNIVQENVMQNIIKQAEMMVTETPSLSCKESADESLSETDSVIIDALYKPLATNRTESDLESD</sequence>
<evidence type="ECO:0000313" key="3">
    <source>
        <dbReference type="Proteomes" id="UP001057455"/>
    </source>
</evidence>
<proteinExistence type="predicted"/>
<keyword evidence="3" id="KW-1185">Reference proteome</keyword>
<dbReference type="EMBL" id="BLIY01000003">
    <property type="protein sequence ID" value="GFE52995.1"/>
    <property type="molecule type" value="Genomic_DNA"/>
</dbReference>
<reference evidence="2" key="1">
    <citation type="submission" date="2019-12" db="EMBL/GenBank/DDBJ databases">
        <title>Genome sequence of Babesia ovis.</title>
        <authorList>
            <person name="Yamagishi J."/>
            <person name="Sevinc F."/>
            <person name="Xuan X."/>
        </authorList>
    </citation>
    <scope>NUCLEOTIDE SEQUENCE</scope>
    <source>
        <strain evidence="2">Selcuk</strain>
    </source>
</reference>
<evidence type="ECO:0000313" key="2">
    <source>
        <dbReference type="EMBL" id="GFE52995.1"/>
    </source>
</evidence>
<dbReference type="AlphaFoldDB" id="A0A9W5WTL2"/>